<gene>
    <name evidence="1" type="ORF">SAMN05444483_105207</name>
</gene>
<accession>A0A1M5HLV6</accession>
<dbReference type="SUPFAM" id="SSF55144">
    <property type="entry name" value="LigT-like"/>
    <property type="match status" value="1"/>
</dbReference>
<organism evidence="1 2">
    <name type="scientific">Salegentibacter echinorum</name>
    <dbReference type="NCBI Taxonomy" id="1073325"/>
    <lineage>
        <taxon>Bacteria</taxon>
        <taxon>Pseudomonadati</taxon>
        <taxon>Bacteroidota</taxon>
        <taxon>Flavobacteriia</taxon>
        <taxon>Flavobacteriales</taxon>
        <taxon>Flavobacteriaceae</taxon>
        <taxon>Salegentibacter</taxon>
    </lineage>
</organism>
<keyword evidence="2" id="KW-1185">Reference proteome</keyword>
<keyword evidence="1" id="KW-0436">Ligase</keyword>
<reference evidence="2" key="1">
    <citation type="submission" date="2016-11" db="EMBL/GenBank/DDBJ databases">
        <authorList>
            <person name="Varghese N."/>
            <person name="Submissions S."/>
        </authorList>
    </citation>
    <scope>NUCLEOTIDE SEQUENCE [LARGE SCALE GENOMIC DNA]</scope>
    <source>
        <strain evidence="2">DSM 24579</strain>
    </source>
</reference>
<dbReference type="Proteomes" id="UP000183945">
    <property type="component" value="Unassembled WGS sequence"/>
</dbReference>
<dbReference type="GO" id="GO:0016874">
    <property type="term" value="F:ligase activity"/>
    <property type="evidence" value="ECO:0007669"/>
    <property type="project" value="UniProtKB-KW"/>
</dbReference>
<dbReference type="Gene3D" id="3.90.1140.10">
    <property type="entry name" value="Cyclic phosphodiesterase"/>
    <property type="match status" value="1"/>
</dbReference>
<dbReference type="STRING" id="1073325.SAMN05444483_105207"/>
<evidence type="ECO:0000313" key="2">
    <source>
        <dbReference type="Proteomes" id="UP000183945"/>
    </source>
</evidence>
<dbReference type="AlphaFoldDB" id="A0A1M5HLV6"/>
<sequence length="226" mass="26591">MNLTERYNELYRSSTRKIKNGAYQTDLLIDSVNDRRFGIALLIRPPENINEKIQLFLDELKQVEPSQYYYPNSDIHITVMAIIPCYEGFQLDQVSIPGYIELVQESLKEIERFGIKFKGITASEAGIMIQGFPEYDILNNLRNSLRTNFKNSNLEQSIDKRYTIQTAHSTVVRFRRKLQDKNELLEILERNRNSCFGSFEINELELVFNDWYLREGKSKLLKKFSI</sequence>
<proteinExistence type="predicted"/>
<dbReference type="RefSeq" id="WP_072879500.1">
    <property type="nucleotide sequence ID" value="NZ_FQVT01000005.1"/>
</dbReference>
<protein>
    <submittedName>
        <fullName evidence="1">2'-5' RNA ligase superfamily protein</fullName>
    </submittedName>
</protein>
<name>A0A1M5HLV6_SALEC</name>
<dbReference type="EMBL" id="FQVT01000005">
    <property type="protein sequence ID" value="SHG16939.1"/>
    <property type="molecule type" value="Genomic_DNA"/>
</dbReference>
<evidence type="ECO:0000313" key="1">
    <source>
        <dbReference type="EMBL" id="SHG16939.1"/>
    </source>
</evidence>
<dbReference type="OrthoDB" id="2326088at2"/>
<dbReference type="InterPro" id="IPR009097">
    <property type="entry name" value="Cyclic_Pdiesterase"/>
</dbReference>